<dbReference type="KEGG" id="tim:GMBLW1_14330"/>
<keyword evidence="2" id="KW-0732">Signal</keyword>
<proteinExistence type="predicted"/>
<dbReference type="Proteomes" id="UP000464378">
    <property type="component" value="Chromosome"/>
</dbReference>
<feature type="chain" id="PRO_5036172767" evidence="2">
    <location>
        <begin position="30"/>
        <end position="622"/>
    </location>
</feature>
<evidence type="ECO:0000313" key="4">
    <source>
        <dbReference type="Proteomes" id="UP000464378"/>
    </source>
</evidence>
<keyword evidence="4" id="KW-1185">Reference proteome</keyword>
<dbReference type="InParanoid" id="A0A6C2YME4"/>
<dbReference type="EMBL" id="LR586016">
    <property type="protein sequence ID" value="VIP02527.1"/>
    <property type="molecule type" value="Genomic_DNA"/>
</dbReference>
<feature type="compositionally biased region" description="Pro residues" evidence="1">
    <location>
        <begin position="131"/>
        <end position="150"/>
    </location>
</feature>
<accession>A0A6C2YME4</accession>
<protein>
    <submittedName>
        <fullName evidence="3">Uncharacterized protein</fullName>
    </submittedName>
</protein>
<dbReference type="InterPro" id="IPR011446">
    <property type="entry name" value="BBP7"/>
</dbReference>
<evidence type="ECO:0000313" key="3">
    <source>
        <dbReference type="EMBL" id="VIP02527.1"/>
    </source>
</evidence>
<feature type="compositionally biased region" description="Polar residues" evidence="1">
    <location>
        <begin position="180"/>
        <end position="191"/>
    </location>
</feature>
<dbReference type="RefSeq" id="WP_162657696.1">
    <property type="nucleotide sequence ID" value="NZ_LR593887.1"/>
</dbReference>
<organism evidence="3">
    <name type="scientific">Tuwongella immobilis</name>
    <dbReference type="NCBI Taxonomy" id="692036"/>
    <lineage>
        <taxon>Bacteria</taxon>
        <taxon>Pseudomonadati</taxon>
        <taxon>Planctomycetota</taxon>
        <taxon>Planctomycetia</taxon>
        <taxon>Gemmatales</taxon>
        <taxon>Gemmataceae</taxon>
        <taxon>Tuwongella</taxon>
    </lineage>
</organism>
<reference evidence="3" key="1">
    <citation type="submission" date="2019-04" db="EMBL/GenBank/DDBJ databases">
        <authorList>
            <consortium name="Science for Life Laboratories"/>
        </authorList>
    </citation>
    <scope>NUCLEOTIDE SEQUENCE</scope>
    <source>
        <strain evidence="3">MBLW1</strain>
    </source>
</reference>
<gene>
    <name evidence="3" type="ORF">GMBLW1_14330</name>
</gene>
<evidence type="ECO:0000256" key="2">
    <source>
        <dbReference type="SAM" id="SignalP"/>
    </source>
</evidence>
<feature type="compositionally biased region" description="Polar residues" evidence="1">
    <location>
        <begin position="96"/>
        <end position="120"/>
    </location>
</feature>
<dbReference type="AlphaFoldDB" id="A0A6C2YME4"/>
<dbReference type="EMBL" id="LR593887">
    <property type="protein sequence ID" value="VTS01670.1"/>
    <property type="molecule type" value="Genomic_DNA"/>
</dbReference>
<feature type="signal peptide" evidence="2">
    <location>
        <begin position="1"/>
        <end position="29"/>
    </location>
</feature>
<dbReference type="Pfam" id="PF07585">
    <property type="entry name" value="BBP7"/>
    <property type="match status" value="1"/>
</dbReference>
<feature type="region of interest" description="Disordered" evidence="1">
    <location>
        <begin position="87"/>
        <end position="191"/>
    </location>
</feature>
<evidence type="ECO:0000256" key="1">
    <source>
        <dbReference type="SAM" id="MobiDB-lite"/>
    </source>
</evidence>
<name>A0A6C2YME4_9BACT</name>
<sequence length="622" mass="68087">MNQTPTKRSRSLAKLLGVTLGLLPTAVWADDLEWRSASPKNGSAPLVKPISALPSRPTTSPMSPIAPMIAPTITPMTMPTPAPLAMPSRVSVPASRPNSPMLSQSISQTGTEWRSVTARGQSPDDFQGPSTPLPAPTPVNPGSTQPPPFRIPYLPDENKPNNGKNPADPNGLMSGPTPGNLPQMNAPQSMPTEHELPPGMMFAPGHGVQPAGHSIFGHHRAPRFGSPEITIARDYDLGLIQPLMGNDYRYQAAFRAEYLLWWTKADRAPVLASTSDPSIPFNDPNAPNGRLGQPTTTVIYGGEDLDNNVRNGGRFTFDWWRNDCMGDGFQAQYFFTSPYSDTKRFDSSQFPVLARPIFAPNINPNTGLPLGEFTELVSAPGLATGVLEIYNDSEFWGASIGYQKMLCSTCDTRRELYMGFRYLDLRETLRITETILAGPLAAQQDPPTVPGSLLVVTDEFKTLNRFYGGQIGGRYEQRFGRFFVDFRGSLALGVTEQNVNINGGIVSTTPGQPSRRFAGGLLTTPSNIGSHTEAAFSVVPEITTNIGYQWTDRFRTFAGFNFLYWTNVVRPGTEIDRVVDVTLVPIFAPDGTPSSGTNRPQVKFDQTDFWATGLNFGFEYRW</sequence>